<feature type="binding site" evidence="15">
    <location>
        <begin position="182"/>
        <end position="184"/>
    </location>
    <ligand>
        <name>FAD</name>
        <dbReference type="ChEBI" id="CHEBI:57692"/>
    </ligand>
</feature>
<evidence type="ECO:0000256" key="6">
    <source>
        <dbReference type="ARBA" id="ARBA00022846"/>
    </source>
</evidence>
<dbReference type="InterPro" id="IPR004099">
    <property type="entry name" value="Pyr_nucl-diS_OxRdtase_dimer"/>
</dbReference>
<evidence type="ECO:0000259" key="18">
    <source>
        <dbReference type="Pfam" id="PF02852"/>
    </source>
</evidence>
<dbReference type="SUPFAM" id="SSF55424">
    <property type="entry name" value="FAD/NAD-linked reductases, dimerisation (C-terminal) domain"/>
    <property type="match status" value="1"/>
</dbReference>
<keyword evidence="7 17" id="KW-0560">Oxidoreductase</keyword>
<evidence type="ECO:0000259" key="19">
    <source>
        <dbReference type="Pfam" id="PF07992"/>
    </source>
</evidence>
<keyword evidence="4 17" id="KW-0285">Flavoprotein</keyword>
<feature type="binding site" evidence="15">
    <location>
        <begin position="373"/>
        <end position="376"/>
    </location>
    <ligand>
        <name>FAD</name>
        <dbReference type="ChEBI" id="CHEBI:57692"/>
    </ligand>
</feature>
<keyword evidence="9" id="KW-0969">Cilium</keyword>
<evidence type="ECO:0000256" key="3">
    <source>
        <dbReference type="ARBA" id="ARBA00007532"/>
    </source>
</evidence>
<dbReference type="PRINTS" id="PR00411">
    <property type="entry name" value="PNDRDTASEI"/>
</dbReference>
<dbReference type="AlphaFoldDB" id="A0AA88LEM0"/>
<dbReference type="Pfam" id="PF02852">
    <property type="entry name" value="Pyr_redox_dim"/>
    <property type="match status" value="1"/>
</dbReference>
<dbReference type="GO" id="GO:0001669">
    <property type="term" value="C:acrosomal vesicle"/>
    <property type="evidence" value="ECO:0007669"/>
    <property type="project" value="UniProtKB-SubCell"/>
</dbReference>
<evidence type="ECO:0000256" key="5">
    <source>
        <dbReference type="ARBA" id="ARBA00022827"/>
    </source>
</evidence>
<feature type="binding site" evidence="15">
    <location>
        <position position="326"/>
    </location>
    <ligand>
        <name>NAD(+)</name>
        <dbReference type="ChEBI" id="CHEBI:57540"/>
    </ligand>
</feature>
<evidence type="ECO:0000256" key="15">
    <source>
        <dbReference type="PIRSR" id="PIRSR000350-3"/>
    </source>
</evidence>
<dbReference type="InterPro" id="IPR036188">
    <property type="entry name" value="FAD/NAD-bd_sf"/>
</dbReference>
<feature type="binding site" evidence="15">
    <location>
        <position position="153"/>
    </location>
    <ligand>
        <name>FAD</name>
        <dbReference type="ChEBI" id="CHEBI:57692"/>
    </ligand>
</feature>
<evidence type="ECO:0000256" key="17">
    <source>
        <dbReference type="RuleBase" id="RU003692"/>
    </source>
</evidence>
<comment type="subcellular location">
    <subcellularLocation>
        <location evidence="2">Cell projection</location>
        <location evidence="2">Cilium</location>
        <location evidence="2">Flagellum</location>
    </subcellularLocation>
    <subcellularLocation>
        <location evidence="1">Cytoplasmic vesicle</location>
        <location evidence="1">Secretory vesicle</location>
        <location evidence="1">Acrosome</location>
    </subcellularLocation>
</comment>
<protein>
    <recommendedName>
        <fullName evidence="17">Dihydrolipoyl dehydrogenase</fullName>
        <ecNumber evidence="17">1.8.1.4</ecNumber>
    </recommendedName>
</protein>
<evidence type="ECO:0000256" key="14">
    <source>
        <dbReference type="PIRSR" id="PIRSR000350-2"/>
    </source>
</evidence>
<dbReference type="GO" id="GO:0045252">
    <property type="term" value="C:oxoglutarate dehydrogenase complex"/>
    <property type="evidence" value="ECO:0007669"/>
    <property type="project" value="TreeGrafter"/>
</dbReference>
<keyword evidence="5 15" id="KW-0274">FAD</keyword>
<dbReference type="Gene3D" id="3.50.50.60">
    <property type="entry name" value="FAD/NAD(P)-binding domain"/>
    <property type="match status" value="2"/>
</dbReference>
<proteinExistence type="inferred from homology"/>
<evidence type="ECO:0000256" key="12">
    <source>
        <dbReference type="ARBA" id="ARBA00045911"/>
    </source>
</evidence>
<comment type="cofactor">
    <cofactor evidence="15 17">
        <name>FAD</name>
        <dbReference type="ChEBI" id="CHEBI:57692"/>
    </cofactor>
    <text evidence="15 17">Binds 1 FAD per subunit.</text>
</comment>
<dbReference type="InterPro" id="IPR050151">
    <property type="entry name" value="Class-I_Pyr_Nuc-Dis_Oxidored"/>
</dbReference>
<dbReference type="FunFam" id="3.50.50.60:FF:000001">
    <property type="entry name" value="Dihydrolipoyl dehydrogenase, mitochondrial"/>
    <property type="match status" value="1"/>
</dbReference>
<dbReference type="PIRSF" id="PIRSF000350">
    <property type="entry name" value="Mercury_reductase_MerA"/>
    <property type="match status" value="1"/>
</dbReference>
<keyword evidence="8 15" id="KW-0520">NAD</keyword>
<evidence type="ECO:0000313" key="21">
    <source>
        <dbReference type="Proteomes" id="UP001187415"/>
    </source>
</evidence>
<accession>A0AA88LEM0</accession>
<keyword evidence="6" id="KW-0282">Flagellum</keyword>
<dbReference type="GO" id="GO:0006103">
    <property type="term" value="P:2-oxoglutarate metabolic process"/>
    <property type="evidence" value="ECO:0007669"/>
    <property type="project" value="TreeGrafter"/>
</dbReference>
<dbReference type="NCBIfam" id="TIGR01350">
    <property type="entry name" value="lipoamide_DH"/>
    <property type="match status" value="1"/>
</dbReference>
<comment type="function">
    <text evidence="12">Lipoamide dehydrogenase is a component of the glycine cleavage system as well as an E3 component of three alpha-ketoacid dehydrogenase complexes (pyruvate-, alpha-ketoglutarate-, and branched-chain amino acid-dehydrogenase complex). The 2-oxoglutarate dehydrogenase complex is mainly active in the mitochondrion. A fraction of the 2-oxoglutarate dehydrogenase complex also localizes in the nucleus and is required for lysine succinylation of histones: associates with KAT2A on chromatin and provides succinyl-CoA to histone succinyltransferase KAT2A. In monomeric form may have additional moonlighting function as serine protease. Involved in the hyperactivation of spermatazoa during capacitation and in the spermatazoal acrosome reaction.</text>
</comment>
<dbReference type="InterPro" id="IPR006258">
    <property type="entry name" value="Lipoamide_DH"/>
</dbReference>
<evidence type="ECO:0000256" key="8">
    <source>
        <dbReference type="ARBA" id="ARBA00023027"/>
    </source>
</evidence>
<evidence type="ECO:0000256" key="2">
    <source>
        <dbReference type="ARBA" id="ARBA00004230"/>
    </source>
</evidence>
<dbReference type="PANTHER" id="PTHR22912">
    <property type="entry name" value="DISULFIDE OXIDOREDUCTASE"/>
    <property type="match status" value="1"/>
</dbReference>
<comment type="similarity">
    <text evidence="3 17">Belongs to the class-I pyridine nucleotide-disulfide oxidoreductase family.</text>
</comment>
<comment type="caution">
    <text evidence="20">The sequence shown here is derived from an EMBL/GenBank/DDBJ whole genome shotgun (WGS) entry which is preliminary data.</text>
</comment>
<feature type="binding site" evidence="15">
    <location>
        <position position="255"/>
    </location>
    <ligand>
        <name>NAD(+)</name>
        <dbReference type="ChEBI" id="CHEBI:57540"/>
    </ligand>
</feature>
<evidence type="ECO:0000256" key="9">
    <source>
        <dbReference type="ARBA" id="ARBA00023069"/>
    </source>
</evidence>
<dbReference type="InterPro" id="IPR012999">
    <property type="entry name" value="Pyr_OxRdtase_I_AS"/>
</dbReference>
<feature type="domain" description="FAD/NAD(P)-binding" evidence="19">
    <location>
        <begin position="42"/>
        <end position="382"/>
    </location>
</feature>
<comment type="miscellaneous">
    <text evidence="17">The active site is a redox-active disulfide bond.</text>
</comment>
<keyword evidence="10" id="KW-1015">Disulfide bond</keyword>
<dbReference type="PRINTS" id="PR00368">
    <property type="entry name" value="FADPNR"/>
</dbReference>
<dbReference type="GO" id="GO:0005739">
    <property type="term" value="C:mitochondrion"/>
    <property type="evidence" value="ECO:0007669"/>
    <property type="project" value="TreeGrafter"/>
</dbReference>
<evidence type="ECO:0000256" key="7">
    <source>
        <dbReference type="ARBA" id="ARBA00023002"/>
    </source>
</evidence>
<dbReference type="GO" id="GO:0031514">
    <property type="term" value="C:motile cilium"/>
    <property type="evidence" value="ECO:0007669"/>
    <property type="project" value="UniProtKB-SubCell"/>
</dbReference>
<evidence type="ECO:0000256" key="4">
    <source>
        <dbReference type="ARBA" id="ARBA00022630"/>
    </source>
</evidence>
<keyword evidence="15" id="KW-0547">Nucleotide-binding</keyword>
<dbReference type="PANTHER" id="PTHR22912:SF151">
    <property type="entry name" value="DIHYDROLIPOYL DEHYDROGENASE, MITOCHONDRIAL"/>
    <property type="match status" value="1"/>
</dbReference>
<dbReference type="SUPFAM" id="SSF51905">
    <property type="entry name" value="FAD/NAD(P)-binding domain"/>
    <property type="match status" value="1"/>
</dbReference>
<dbReference type="Proteomes" id="UP001187415">
    <property type="component" value="Unassembled WGS sequence"/>
</dbReference>
<feature type="disulfide bond" description="Redox-active" evidence="16">
    <location>
        <begin position="79"/>
        <end position="84"/>
    </location>
</feature>
<feature type="binding site" evidence="15">
    <location>
        <position position="367"/>
    </location>
    <ligand>
        <name>FAD</name>
        <dbReference type="ChEBI" id="CHEBI:57692"/>
    </ligand>
</feature>
<dbReference type="InterPro" id="IPR023753">
    <property type="entry name" value="FAD/NAD-binding_dom"/>
</dbReference>
<feature type="active site" description="Proton acceptor" evidence="14">
    <location>
        <position position="499"/>
    </location>
</feature>
<dbReference type="Gene3D" id="3.30.390.30">
    <property type="match status" value="1"/>
</dbReference>
<dbReference type="Pfam" id="PF07992">
    <property type="entry name" value="Pyr_redox_2"/>
    <property type="match status" value="1"/>
</dbReference>
<comment type="catalytic activity">
    <reaction evidence="13 17">
        <text>N(6)-[(R)-dihydrolipoyl]-L-lysyl-[protein] + NAD(+) = N(6)-[(R)-lipoyl]-L-lysyl-[protein] + NADH + H(+)</text>
        <dbReference type="Rhea" id="RHEA:15045"/>
        <dbReference type="Rhea" id="RHEA-COMP:10474"/>
        <dbReference type="Rhea" id="RHEA-COMP:10475"/>
        <dbReference type="ChEBI" id="CHEBI:15378"/>
        <dbReference type="ChEBI" id="CHEBI:57540"/>
        <dbReference type="ChEBI" id="CHEBI:57945"/>
        <dbReference type="ChEBI" id="CHEBI:83099"/>
        <dbReference type="ChEBI" id="CHEBI:83100"/>
        <dbReference type="EC" id="1.8.1.4"/>
    </reaction>
</comment>
<dbReference type="PROSITE" id="PS00076">
    <property type="entry name" value="PYRIDINE_REDOX_1"/>
    <property type="match status" value="1"/>
</dbReference>
<evidence type="ECO:0000256" key="11">
    <source>
        <dbReference type="ARBA" id="ARBA00023284"/>
    </source>
</evidence>
<gene>
    <name evidence="20" type="ORF">Q5P01_000854</name>
</gene>
<dbReference type="EMBL" id="JAUPFM010000097">
    <property type="protein sequence ID" value="KAK2813267.1"/>
    <property type="molecule type" value="Genomic_DNA"/>
</dbReference>
<keyword evidence="21" id="KW-1185">Reference proteome</keyword>
<keyword evidence="9" id="KW-0966">Cell projection</keyword>
<evidence type="ECO:0000313" key="20">
    <source>
        <dbReference type="EMBL" id="KAK2813267.1"/>
    </source>
</evidence>
<evidence type="ECO:0000256" key="16">
    <source>
        <dbReference type="PIRSR" id="PIRSR000350-4"/>
    </source>
</evidence>
<reference evidence="20" key="1">
    <citation type="submission" date="2023-07" db="EMBL/GenBank/DDBJ databases">
        <title>Chromosome-level Genome Assembly of Striped Snakehead (Channa striata).</title>
        <authorList>
            <person name="Liu H."/>
        </authorList>
    </citation>
    <scope>NUCLEOTIDE SEQUENCE</scope>
    <source>
        <strain evidence="20">Gz</strain>
        <tissue evidence="20">Muscle</tissue>
    </source>
</reference>
<feature type="domain" description="Pyridine nucleotide-disulphide oxidoreductase dimerisation" evidence="18">
    <location>
        <begin position="401"/>
        <end position="509"/>
    </location>
</feature>
<dbReference type="EC" id="1.8.1.4" evidence="17"/>
<dbReference type="FunFam" id="3.30.390.30:FF:000001">
    <property type="entry name" value="Dihydrolipoyl dehydrogenase"/>
    <property type="match status" value="1"/>
</dbReference>
<evidence type="ECO:0000256" key="13">
    <source>
        <dbReference type="ARBA" id="ARBA00049187"/>
    </source>
</evidence>
<dbReference type="GO" id="GO:0050660">
    <property type="term" value="F:flavin adenine dinucleotide binding"/>
    <property type="evidence" value="ECO:0007669"/>
    <property type="project" value="InterPro"/>
</dbReference>
<keyword evidence="11 17" id="KW-0676">Redox-active center</keyword>
<feature type="binding site" evidence="15">
    <location>
        <position position="88"/>
    </location>
    <ligand>
        <name>FAD</name>
        <dbReference type="ChEBI" id="CHEBI:57692"/>
    </ligand>
</feature>
<sequence length="521" mass="55340">MQSWTQLYRSLATRSHHLPCKLHGAAALSVRTYSDQAAIDADVTVVGSGPGGYVAAIKAAQLGFKTVCVEKNPTLGGTCLNVGCIPSKALLNNSYLFHMAHGKDFEIRGIEISGISLNLEKMMAQKSGAVKALTGGIAHLFKQNKVTHVNGFGRVTGKNHVTATAADGSVQVINTKNILIATGSEVTPFPGIQIDEETIVSSTGALSLKKVPEELIVIGAGVIESSWSASNPLTFPEFNSGSVWQRLGSKVTAVEFLGHVGGMGIDMEISKSFQRILQKQDLKFKLSTKVLGATKRPDGKIDVAVEAATGGKNETLTCDVLLVCIGRRPYTENLGLDSVGIELDNRGRIPVNNRFQTKVPSIYAIGDVVAGPMLAHKAEDEGIICVEGMAGGAVHIDYNCVPSVIYTHPEVAWVGKTEEQLKEEGVPYKVGKFPFAANSRAKTNADTDGLVKILSHKETDRMLGAHILGSGAGEMINEAALAMEYGASCEDVARVCHAHPTVSEAFREANLAASFGKAINF</sequence>
<dbReference type="GO" id="GO:0004148">
    <property type="term" value="F:dihydrolipoyl dehydrogenase (NADH) activity"/>
    <property type="evidence" value="ECO:0007669"/>
    <property type="project" value="UniProtKB-EC"/>
</dbReference>
<evidence type="ECO:0000256" key="1">
    <source>
        <dbReference type="ARBA" id="ARBA00004218"/>
    </source>
</evidence>
<evidence type="ECO:0000256" key="10">
    <source>
        <dbReference type="ARBA" id="ARBA00023157"/>
    </source>
</evidence>
<name>A0AA88LEM0_CHASR</name>
<dbReference type="InterPro" id="IPR001100">
    <property type="entry name" value="Pyr_nuc-diS_OxRdtase"/>
</dbReference>
<dbReference type="InterPro" id="IPR016156">
    <property type="entry name" value="FAD/NAD-linked_Rdtase_dimer_sf"/>
</dbReference>
<organism evidence="20 21">
    <name type="scientific">Channa striata</name>
    <name type="common">Snakehead murrel</name>
    <name type="synonym">Ophicephalus striatus</name>
    <dbReference type="NCBI Taxonomy" id="64152"/>
    <lineage>
        <taxon>Eukaryota</taxon>
        <taxon>Metazoa</taxon>
        <taxon>Chordata</taxon>
        <taxon>Craniata</taxon>
        <taxon>Vertebrata</taxon>
        <taxon>Euteleostomi</taxon>
        <taxon>Actinopterygii</taxon>
        <taxon>Neopterygii</taxon>
        <taxon>Teleostei</taxon>
        <taxon>Neoteleostei</taxon>
        <taxon>Acanthomorphata</taxon>
        <taxon>Anabantaria</taxon>
        <taxon>Anabantiformes</taxon>
        <taxon>Channoidei</taxon>
        <taxon>Channidae</taxon>
        <taxon>Channa</taxon>
    </lineage>
</organism>